<sequence length="401" mass="45301">RREISGRERRRVRGDERNGQREAGAVKSQKEGLISNSNYSWLILVSWANNKFDDQAQSGSRIIGLLFSGYWPNSQQNPTDSALLLKSRLRREASNPSPSKNLPKQMANVGESSSPPPMSNDGVKPVVVRVKRKLHQSILDAFWLEINERPSKRATLDLAKLSLGDSANGNAGEESKTRKVLVQHVETISTSESTIRVVKSFVPNSVDVVEAKTTTEDRKRTFKSVNKQEQILLKSRQSQEQIAKSARFQQIWSSRKETEEEVHDMCHFYDVIRIDAESSQEKQKEALSVEDQKLLSSYLPFLKELIPDAAGEIEAEISASTSQEGSVRFPFHFTADEYVYDYYTVNDTMDIEHEDTPFPFPLVQVEDEDFYDGPDDGSECDSEDSNGIVDSYSFTPLARCC</sequence>
<comment type="caution">
    <text evidence="2">The sequence shown here is derived from an EMBL/GenBank/DDBJ whole genome shotgun (WGS) entry which is preliminary data.</text>
</comment>
<accession>A0AAV0PZP8</accession>
<evidence type="ECO:0000313" key="2">
    <source>
        <dbReference type="EMBL" id="CAI0476070.1"/>
    </source>
</evidence>
<gene>
    <name evidence="2" type="ORF">LITE_LOCUS40631</name>
</gene>
<name>A0AAV0PZP8_9ROSI</name>
<proteinExistence type="predicted"/>
<feature type="region of interest" description="Disordered" evidence="1">
    <location>
        <begin position="90"/>
        <end position="123"/>
    </location>
</feature>
<feature type="compositionally biased region" description="Basic and acidic residues" evidence="1">
    <location>
        <begin position="1"/>
        <end position="20"/>
    </location>
</feature>
<dbReference type="Proteomes" id="UP001154282">
    <property type="component" value="Unassembled WGS sequence"/>
</dbReference>
<evidence type="ECO:0000256" key="1">
    <source>
        <dbReference type="SAM" id="MobiDB-lite"/>
    </source>
</evidence>
<keyword evidence="3" id="KW-1185">Reference proteome</keyword>
<evidence type="ECO:0000313" key="3">
    <source>
        <dbReference type="Proteomes" id="UP001154282"/>
    </source>
</evidence>
<feature type="non-terminal residue" evidence="2">
    <location>
        <position position="1"/>
    </location>
</feature>
<dbReference type="AlphaFoldDB" id="A0AAV0PZP8"/>
<evidence type="ECO:0008006" key="4">
    <source>
        <dbReference type="Google" id="ProtNLM"/>
    </source>
</evidence>
<dbReference type="PANTHER" id="PTHR31934">
    <property type="entry name" value="ALPHA/BETA-HYDROLASES SUPERFAMILY PROTEIN"/>
    <property type="match status" value="1"/>
</dbReference>
<dbReference type="PANTHER" id="PTHR31934:SF2">
    <property type="entry name" value="RNA-DIRECTED DNA METHYLATION 4"/>
    <property type="match status" value="1"/>
</dbReference>
<organism evidence="2 3">
    <name type="scientific">Linum tenue</name>
    <dbReference type="NCBI Taxonomy" id="586396"/>
    <lineage>
        <taxon>Eukaryota</taxon>
        <taxon>Viridiplantae</taxon>
        <taxon>Streptophyta</taxon>
        <taxon>Embryophyta</taxon>
        <taxon>Tracheophyta</taxon>
        <taxon>Spermatophyta</taxon>
        <taxon>Magnoliopsida</taxon>
        <taxon>eudicotyledons</taxon>
        <taxon>Gunneridae</taxon>
        <taxon>Pentapetalae</taxon>
        <taxon>rosids</taxon>
        <taxon>fabids</taxon>
        <taxon>Malpighiales</taxon>
        <taxon>Linaceae</taxon>
        <taxon>Linum</taxon>
    </lineage>
</organism>
<protein>
    <recommendedName>
        <fullName evidence="4">RNA polymerase II nuclear localization protein SLC7A6OS</fullName>
    </recommendedName>
</protein>
<dbReference type="EMBL" id="CAMGYJ010000009">
    <property type="protein sequence ID" value="CAI0476070.1"/>
    <property type="molecule type" value="Genomic_DNA"/>
</dbReference>
<reference evidence="2" key="1">
    <citation type="submission" date="2022-08" db="EMBL/GenBank/DDBJ databases">
        <authorList>
            <person name="Gutierrez-Valencia J."/>
        </authorList>
    </citation>
    <scope>NUCLEOTIDE SEQUENCE</scope>
</reference>
<feature type="region of interest" description="Disordered" evidence="1">
    <location>
        <begin position="1"/>
        <end position="30"/>
    </location>
</feature>